<accession>A0ABN7SPD5</accession>
<gene>
    <name evidence="2" type="ORF">OKIOD_LOCUS10137</name>
</gene>
<evidence type="ECO:0000313" key="3">
    <source>
        <dbReference type="Proteomes" id="UP001158576"/>
    </source>
</evidence>
<evidence type="ECO:0000256" key="1">
    <source>
        <dbReference type="SAM" id="MobiDB-lite"/>
    </source>
</evidence>
<keyword evidence="3" id="KW-1185">Reference proteome</keyword>
<proteinExistence type="predicted"/>
<sequence>MDHEQYFTQPFTGYSPVYGYEEPPGYNGNTDYCADYLSIIGFDEKVCGYSGGGSEIATMMDEIQVLWNSDDSPNDDYEGFELWVWSQNPNDRSSAPVEKIQPSKLAEDRLSEEERTELKKEAEKRFGNIVRY</sequence>
<dbReference type="EMBL" id="OU015566">
    <property type="protein sequence ID" value="CAG5104597.1"/>
    <property type="molecule type" value="Genomic_DNA"/>
</dbReference>
<name>A0ABN7SPD5_OIKDI</name>
<feature type="region of interest" description="Disordered" evidence="1">
    <location>
        <begin position="88"/>
        <end position="118"/>
    </location>
</feature>
<protein>
    <submittedName>
        <fullName evidence="2">Oidioi.mRNA.OKI2018_I69.chr1.g1372.t1.cds</fullName>
    </submittedName>
</protein>
<feature type="compositionally biased region" description="Basic and acidic residues" evidence="1">
    <location>
        <begin position="105"/>
        <end position="118"/>
    </location>
</feature>
<evidence type="ECO:0000313" key="2">
    <source>
        <dbReference type="EMBL" id="CAG5104597.1"/>
    </source>
</evidence>
<reference evidence="2 3" key="1">
    <citation type="submission" date="2021-04" db="EMBL/GenBank/DDBJ databases">
        <authorList>
            <person name="Bliznina A."/>
        </authorList>
    </citation>
    <scope>NUCLEOTIDE SEQUENCE [LARGE SCALE GENOMIC DNA]</scope>
</reference>
<organism evidence="2 3">
    <name type="scientific">Oikopleura dioica</name>
    <name type="common">Tunicate</name>
    <dbReference type="NCBI Taxonomy" id="34765"/>
    <lineage>
        <taxon>Eukaryota</taxon>
        <taxon>Metazoa</taxon>
        <taxon>Chordata</taxon>
        <taxon>Tunicata</taxon>
        <taxon>Appendicularia</taxon>
        <taxon>Copelata</taxon>
        <taxon>Oikopleuridae</taxon>
        <taxon>Oikopleura</taxon>
    </lineage>
</organism>
<dbReference type="Proteomes" id="UP001158576">
    <property type="component" value="Chromosome 1"/>
</dbReference>